<organism evidence="2 3">
    <name type="scientific">Vibrio marisflavi CECT 7928</name>
    <dbReference type="NCBI Taxonomy" id="634439"/>
    <lineage>
        <taxon>Bacteria</taxon>
        <taxon>Pseudomonadati</taxon>
        <taxon>Pseudomonadota</taxon>
        <taxon>Gammaproteobacteria</taxon>
        <taxon>Vibrionales</taxon>
        <taxon>Vibrionaceae</taxon>
        <taxon>Vibrio</taxon>
    </lineage>
</organism>
<dbReference type="GO" id="GO:0018498">
    <property type="term" value="F:2,3-dihydroxy-2,3-dihydro-phenylpropionate dehydrogenase activity"/>
    <property type="evidence" value="ECO:0007669"/>
    <property type="project" value="UniProtKB-EC"/>
</dbReference>
<dbReference type="RefSeq" id="WP_237361299.1">
    <property type="nucleotide sequence ID" value="NZ_CAKLDM010000002.1"/>
</dbReference>
<comment type="caution">
    <text evidence="2">The sequence shown here is derived from an EMBL/GenBank/DDBJ whole genome shotgun (WGS) entry which is preliminary data.</text>
</comment>
<dbReference type="CDD" id="cd05325">
    <property type="entry name" value="carb_red_sniffer_like_SDR_c"/>
    <property type="match status" value="1"/>
</dbReference>
<evidence type="ECO:0000313" key="2">
    <source>
        <dbReference type="EMBL" id="CAH0539212.1"/>
    </source>
</evidence>
<protein>
    <submittedName>
        <fullName evidence="2">3-phenylpropionate-dihydrodiol/cinnamic acid-dihydrodiol dehydrogenase</fullName>
        <ecNumber evidence="2">1.3.1.87</ecNumber>
    </submittedName>
</protein>
<dbReference type="InterPro" id="IPR036291">
    <property type="entry name" value="NAD(P)-bd_dom_sf"/>
</dbReference>
<dbReference type="EC" id="1.3.1.87" evidence="2"/>
<dbReference type="SUPFAM" id="SSF51735">
    <property type="entry name" value="NAD(P)-binding Rossmann-fold domains"/>
    <property type="match status" value="1"/>
</dbReference>
<proteinExistence type="inferred from homology"/>
<reference evidence="2" key="1">
    <citation type="submission" date="2021-11" db="EMBL/GenBank/DDBJ databases">
        <authorList>
            <person name="Rodrigo-Torres L."/>
            <person name="Arahal R. D."/>
            <person name="Lucena T."/>
        </authorList>
    </citation>
    <scope>NUCLEOTIDE SEQUENCE</scope>
    <source>
        <strain evidence="2">CECT 7928</strain>
    </source>
</reference>
<dbReference type="InterPro" id="IPR002347">
    <property type="entry name" value="SDR_fam"/>
</dbReference>
<keyword evidence="3" id="KW-1185">Reference proteome</keyword>
<name>A0ABN8E3Q4_9VIBR</name>
<gene>
    <name evidence="2" type="primary">hcaB</name>
    <name evidence="2" type="ORF">VMF7928_01980</name>
</gene>
<evidence type="ECO:0000313" key="3">
    <source>
        <dbReference type="Proteomes" id="UP000838748"/>
    </source>
</evidence>
<dbReference type="PANTHER" id="PTHR45458">
    <property type="entry name" value="SHORT-CHAIN DEHYDROGENASE/REDUCTASE SDR"/>
    <property type="match status" value="1"/>
</dbReference>
<dbReference type="EMBL" id="CAKLDM010000002">
    <property type="protein sequence ID" value="CAH0539212.1"/>
    <property type="molecule type" value="Genomic_DNA"/>
</dbReference>
<keyword evidence="2" id="KW-0560">Oxidoreductase</keyword>
<evidence type="ECO:0000256" key="1">
    <source>
        <dbReference type="RuleBase" id="RU000363"/>
    </source>
</evidence>
<dbReference type="Pfam" id="PF00106">
    <property type="entry name" value="adh_short"/>
    <property type="match status" value="1"/>
</dbReference>
<dbReference type="Gene3D" id="3.40.50.720">
    <property type="entry name" value="NAD(P)-binding Rossmann-like Domain"/>
    <property type="match status" value="1"/>
</dbReference>
<dbReference type="InterPro" id="IPR052184">
    <property type="entry name" value="SDR_enzymes"/>
</dbReference>
<dbReference type="PRINTS" id="PR00081">
    <property type="entry name" value="GDHRDH"/>
</dbReference>
<sequence length="228" mass="24481">MSLVFITGAGRGIGLALTKYYLNNGWQVHATYRNENAAQELLELENQSPSLTCHRVDITDYQAISELATSLPAIDLLINNAGYYGPSGYSLGETDVEEWRKVFEANTIAPLKIVEAFLPLLKQGQVKKIACLSSKVGSMADNSSGRGYIYRSSKAALNSVVKSLSIDLADDGFVVLALHPGWVKTAMGGPNALIETETSVGGLTKVIDSATAQQSGTFINYDGSTIPW</sequence>
<dbReference type="Proteomes" id="UP000838748">
    <property type="component" value="Unassembled WGS sequence"/>
</dbReference>
<dbReference type="PANTHER" id="PTHR45458:SF1">
    <property type="entry name" value="SHORT CHAIN DEHYDROGENASE"/>
    <property type="match status" value="1"/>
</dbReference>
<comment type="similarity">
    <text evidence="1">Belongs to the short-chain dehydrogenases/reductases (SDR) family.</text>
</comment>
<accession>A0ABN8E3Q4</accession>
<dbReference type="PRINTS" id="PR00080">
    <property type="entry name" value="SDRFAMILY"/>
</dbReference>